<evidence type="ECO:0000256" key="2">
    <source>
        <dbReference type="ARBA" id="ARBA00022723"/>
    </source>
</evidence>
<keyword evidence="3 6" id="KW-0378">Hydrolase</keyword>
<dbReference type="PANTHER" id="PTHR22726">
    <property type="entry name" value="METALLOENDOPEPTIDASE OMA1"/>
    <property type="match status" value="1"/>
</dbReference>
<comment type="similarity">
    <text evidence="6">Belongs to the peptidase M48 family.</text>
</comment>
<evidence type="ECO:0000256" key="4">
    <source>
        <dbReference type="ARBA" id="ARBA00022833"/>
    </source>
</evidence>
<dbReference type="GO" id="GO:0016020">
    <property type="term" value="C:membrane"/>
    <property type="evidence" value="ECO:0007669"/>
    <property type="project" value="TreeGrafter"/>
</dbReference>
<dbReference type="Gene3D" id="3.30.2010.10">
    <property type="entry name" value="Metalloproteases ('zincins'), catalytic domain"/>
    <property type="match status" value="1"/>
</dbReference>
<dbReference type="InterPro" id="IPR055518">
    <property type="entry name" value="DUF7092"/>
</dbReference>
<accession>A0AAE3B876</accession>
<feature type="domain" description="Peptidase M48" evidence="8">
    <location>
        <begin position="187"/>
        <end position="340"/>
    </location>
</feature>
<comment type="cofactor">
    <cofactor evidence="6">
        <name>Zn(2+)</name>
        <dbReference type="ChEBI" id="CHEBI:29105"/>
    </cofactor>
    <text evidence="6">Binds 1 zinc ion per subunit.</text>
</comment>
<evidence type="ECO:0000256" key="5">
    <source>
        <dbReference type="ARBA" id="ARBA00023049"/>
    </source>
</evidence>
<dbReference type="PANTHER" id="PTHR22726:SF1">
    <property type="entry name" value="METALLOENDOPEPTIDASE OMA1, MITOCHONDRIAL"/>
    <property type="match status" value="1"/>
</dbReference>
<dbReference type="CDD" id="cd07332">
    <property type="entry name" value="M48C_Oma1_like"/>
    <property type="match status" value="1"/>
</dbReference>
<feature type="transmembrane region" description="Helical" evidence="7">
    <location>
        <begin position="99"/>
        <end position="122"/>
    </location>
</feature>
<dbReference type="GO" id="GO:0046872">
    <property type="term" value="F:metal ion binding"/>
    <property type="evidence" value="ECO:0007669"/>
    <property type="project" value="UniProtKB-KW"/>
</dbReference>
<keyword evidence="2" id="KW-0479">Metal-binding</keyword>
<dbReference type="Proteomes" id="UP000732193">
    <property type="component" value="Unassembled WGS sequence"/>
</dbReference>
<dbReference type="EMBL" id="JAFBRM010000005">
    <property type="protein sequence ID" value="MBM1715380.1"/>
    <property type="molecule type" value="Genomic_DNA"/>
</dbReference>
<evidence type="ECO:0000256" key="3">
    <source>
        <dbReference type="ARBA" id="ARBA00022801"/>
    </source>
</evidence>
<organism evidence="10 11">
    <name type="scientific">Sulfitobacter geojensis</name>
    <dbReference type="NCBI Taxonomy" id="1342299"/>
    <lineage>
        <taxon>Bacteria</taxon>
        <taxon>Pseudomonadati</taxon>
        <taxon>Pseudomonadota</taxon>
        <taxon>Alphaproteobacteria</taxon>
        <taxon>Rhodobacterales</taxon>
        <taxon>Roseobacteraceae</taxon>
        <taxon>Sulfitobacter</taxon>
    </lineage>
</organism>
<keyword evidence="11" id="KW-1185">Reference proteome</keyword>
<evidence type="ECO:0000313" key="11">
    <source>
        <dbReference type="Proteomes" id="UP000732193"/>
    </source>
</evidence>
<evidence type="ECO:0000313" key="10">
    <source>
        <dbReference type="EMBL" id="MBM1715380.1"/>
    </source>
</evidence>
<dbReference type="RefSeq" id="WP_203243166.1">
    <property type="nucleotide sequence ID" value="NZ_JAFBRH010000005.1"/>
</dbReference>
<dbReference type="Pfam" id="PF23368">
    <property type="entry name" value="DUF7092"/>
    <property type="match status" value="1"/>
</dbReference>
<keyword evidence="1 6" id="KW-0645">Protease</keyword>
<name>A0AAE3B876_9RHOB</name>
<keyword evidence="7" id="KW-0812">Transmembrane</keyword>
<evidence type="ECO:0000256" key="7">
    <source>
        <dbReference type="SAM" id="Phobius"/>
    </source>
</evidence>
<dbReference type="GO" id="GO:0051603">
    <property type="term" value="P:proteolysis involved in protein catabolic process"/>
    <property type="evidence" value="ECO:0007669"/>
    <property type="project" value="TreeGrafter"/>
</dbReference>
<keyword evidence="5 6" id="KW-0482">Metalloprotease</keyword>
<dbReference type="GO" id="GO:0004222">
    <property type="term" value="F:metalloendopeptidase activity"/>
    <property type="evidence" value="ECO:0007669"/>
    <property type="project" value="InterPro"/>
</dbReference>
<keyword evidence="7" id="KW-0472">Membrane</keyword>
<dbReference type="AlphaFoldDB" id="A0AAE3B876"/>
<protein>
    <submittedName>
        <fullName evidence="10">M48 family metallopeptidase</fullName>
    </submittedName>
</protein>
<comment type="caution">
    <text evidence="10">The sequence shown here is derived from an EMBL/GenBank/DDBJ whole genome shotgun (WGS) entry which is preliminary data.</text>
</comment>
<evidence type="ECO:0000259" key="8">
    <source>
        <dbReference type="Pfam" id="PF01435"/>
    </source>
</evidence>
<evidence type="ECO:0000256" key="1">
    <source>
        <dbReference type="ARBA" id="ARBA00022670"/>
    </source>
</evidence>
<sequence>MSTGFDGLGAAFFDGDSPDPQEVSLHIAAGMLQIGLDDGVILRWPVEDVRQLPDLAGKQTVVLRRISDPLARLYVTDQSLLKHLPHLTRRAPPKGRGRLAAWAAAAVAAVGLQIFVLVPLLADNLAGFIPPEGERALGEATFGQIREALDETGLNPLEICDGAEGVAALETLVARLGGEEDFRQEVSLSVLDHKMVNAFALPGGFVVLFRGLIDAAQGPDELAAVLAHEIGHVVSSDPTRHALRSAGSIGVLGLLFGDFAGGAAVLFLTERLISAQYSQAAETGADRFAHRVLAQAGINPGALGDMFATMRAEHGDADGVTAHFLSHPALGSRIAAARAEVDDTATYTPSMTAQEWAAVQGICG</sequence>
<keyword evidence="7" id="KW-1133">Transmembrane helix</keyword>
<dbReference type="InterPro" id="IPR051156">
    <property type="entry name" value="Mito/Outer_Membr_Metalloprot"/>
</dbReference>
<reference evidence="10 11" key="1">
    <citation type="submission" date="2021-01" db="EMBL/GenBank/DDBJ databases">
        <title>Diatom-associated Roseobacters Show Island Model of Population Structure.</title>
        <authorList>
            <person name="Qu L."/>
            <person name="Feng X."/>
            <person name="Chen Y."/>
            <person name="Li L."/>
            <person name="Wang X."/>
            <person name="Hu Z."/>
            <person name="Wang H."/>
            <person name="Luo H."/>
        </authorList>
    </citation>
    <scope>NUCLEOTIDE SEQUENCE [LARGE SCALE GENOMIC DNA]</scope>
    <source>
        <strain evidence="10 11">TR60-84</strain>
    </source>
</reference>
<feature type="domain" description="DUF7092" evidence="9">
    <location>
        <begin position="8"/>
        <end position="83"/>
    </location>
</feature>
<feature type="transmembrane region" description="Helical" evidence="7">
    <location>
        <begin position="246"/>
        <end position="268"/>
    </location>
</feature>
<dbReference type="InterPro" id="IPR001915">
    <property type="entry name" value="Peptidase_M48"/>
</dbReference>
<gene>
    <name evidence="10" type="ORF">JQV55_17560</name>
</gene>
<evidence type="ECO:0000256" key="6">
    <source>
        <dbReference type="RuleBase" id="RU003983"/>
    </source>
</evidence>
<proteinExistence type="inferred from homology"/>
<keyword evidence="4 6" id="KW-0862">Zinc</keyword>
<dbReference type="Pfam" id="PF01435">
    <property type="entry name" value="Peptidase_M48"/>
    <property type="match status" value="1"/>
</dbReference>
<evidence type="ECO:0000259" key="9">
    <source>
        <dbReference type="Pfam" id="PF23368"/>
    </source>
</evidence>